<dbReference type="InterPro" id="IPR026845">
    <property type="entry name" value="NXPH/NXPE"/>
</dbReference>
<dbReference type="PANTHER" id="PTHR16165:SF9">
    <property type="entry name" value="NXPE FAMILY MEMBER 3"/>
    <property type="match status" value="1"/>
</dbReference>
<dbReference type="AlphaFoldDB" id="A0A7J5YHH0"/>
<reference evidence="1 2" key="1">
    <citation type="submission" date="2020-03" db="EMBL/GenBank/DDBJ databases">
        <title>Dissostichus mawsoni Genome sequencing and assembly.</title>
        <authorList>
            <person name="Park H."/>
        </authorList>
    </citation>
    <scope>NUCLEOTIDE SEQUENCE [LARGE SCALE GENOMIC DNA]</scope>
    <source>
        <strain evidence="1">DM0001</strain>
        <tissue evidence="1">Muscle</tissue>
    </source>
</reference>
<accession>A0A7J5YHH0</accession>
<dbReference type="Proteomes" id="UP000518266">
    <property type="component" value="Unassembled WGS sequence"/>
</dbReference>
<gene>
    <name evidence="1" type="ORF">F7725_021247</name>
</gene>
<dbReference type="OrthoDB" id="8828062at2759"/>
<name>A0A7J5YHH0_DISMA</name>
<dbReference type="EMBL" id="JAAKFY010000013">
    <property type="protein sequence ID" value="KAF3848219.1"/>
    <property type="molecule type" value="Genomic_DNA"/>
</dbReference>
<evidence type="ECO:0000313" key="1">
    <source>
        <dbReference type="EMBL" id="KAF3848219.1"/>
    </source>
</evidence>
<dbReference type="PANTHER" id="PTHR16165">
    <property type="entry name" value="NXPE FAMILY MEMBER"/>
    <property type="match status" value="1"/>
</dbReference>
<comment type="caution">
    <text evidence="1">The sequence shown here is derived from an EMBL/GenBank/DDBJ whole genome shotgun (WGS) entry which is preliminary data.</text>
</comment>
<keyword evidence="2" id="KW-1185">Reference proteome</keyword>
<protein>
    <submittedName>
        <fullName evidence="1">Uncharacterized protein</fullName>
    </submittedName>
</protein>
<evidence type="ECO:0000313" key="2">
    <source>
        <dbReference type="Proteomes" id="UP000518266"/>
    </source>
</evidence>
<dbReference type="Pfam" id="PF06312">
    <property type="entry name" value="Neurexophilin"/>
    <property type="match status" value="1"/>
</dbReference>
<sequence>MGATLLFPLLWEGAAQVEVMLKTIYVILLCVICLPTDYSQSPPLLLIQKQSLATNCTFSTNSCFLPNQVTLVHPSEAITVLNRLTLFRSGSRSETTTCNICLRQTKQPICDFTDPRTGDPWFCYKPKNMSCDARIAHSSVGYKQTLKAKEDELFQGKEAKRLVICVTSYKYIQHVLPIYLLGLKFQNRVNLKVCIPASDLPVSLFYQKGRSTRGGEQHCELSASGY</sequence>
<organism evidence="1 2">
    <name type="scientific">Dissostichus mawsoni</name>
    <name type="common">Antarctic cod</name>
    <dbReference type="NCBI Taxonomy" id="36200"/>
    <lineage>
        <taxon>Eukaryota</taxon>
        <taxon>Metazoa</taxon>
        <taxon>Chordata</taxon>
        <taxon>Craniata</taxon>
        <taxon>Vertebrata</taxon>
        <taxon>Euteleostomi</taxon>
        <taxon>Actinopterygii</taxon>
        <taxon>Neopterygii</taxon>
        <taxon>Teleostei</taxon>
        <taxon>Neoteleostei</taxon>
        <taxon>Acanthomorphata</taxon>
        <taxon>Eupercaria</taxon>
        <taxon>Perciformes</taxon>
        <taxon>Notothenioidei</taxon>
        <taxon>Nototheniidae</taxon>
        <taxon>Dissostichus</taxon>
    </lineage>
</organism>
<proteinExistence type="predicted"/>